<keyword evidence="1" id="KW-0464">Manganese</keyword>
<dbReference type="AlphaFoldDB" id="A0A9D2D5Y0"/>
<dbReference type="InterPro" id="IPR000891">
    <property type="entry name" value="PYR_CT"/>
</dbReference>
<dbReference type="GO" id="GO:0003852">
    <property type="term" value="F:2-isopropylmalate synthase activity"/>
    <property type="evidence" value="ECO:0007669"/>
    <property type="project" value="TreeGrafter"/>
</dbReference>
<accession>A0A9D2D5Y0</accession>
<dbReference type="PANTHER" id="PTHR10277:SF9">
    <property type="entry name" value="2-ISOPROPYLMALATE SYNTHASE 1, CHLOROPLASTIC-RELATED"/>
    <property type="match status" value="1"/>
</dbReference>
<dbReference type="GO" id="GO:0009098">
    <property type="term" value="P:L-leucine biosynthetic process"/>
    <property type="evidence" value="ECO:0007669"/>
    <property type="project" value="TreeGrafter"/>
</dbReference>
<feature type="domain" description="Pyruvate carboxyltransferase" evidence="2">
    <location>
        <begin position="20"/>
        <end position="276"/>
    </location>
</feature>
<comment type="caution">
    <text evidence="3">The sequence shown here is derived from an EMBL/GenBank/DDBJ whole genome shotgun (WGS) entry which is preliminary data.</text>
</comment>
<protein>
    <submittedName>
        <fullName evidence="3">Aldolase catalytic domain-containing protein</fullName>
    </submittedName>
</protein>
<evidence type="ECO:0000313" key="3">
    <source>
        <dbReference type="EMBL" id="HIZ09139.1"/>
    </source>
</evidence>
<dbReference type="Proteomes" id="UP000824025">
    <property type="component" value="Unassembled WGS sequence"/>
</dbReference>
<dbReference type="CDD" id="cd07944">
    <property type="entry name" value="DRE_TIM_HOA_like"/>
    <property type="match status" value="1"/>
</dbReference>
<dbReference type="Gene3D" id="3.20.20.70">
    <property type="entry name" value="Aldolase class I"/>
    <property type="match status" value="1"/>
</dbReference>
<reference evidence="3" key="1">
    <citation type="journal article" date="2021" name="PeerJ">
        <title>Extensive microbial diversity within the chicken gut microbiome revealed by metagenomics and culture.</title>
        <authorList>
            <person name="Gilroy R."/>
            <person name="Ravi A."/>
            <person name="Getino M."/>
            <person name="Pursley I."/>
            <person name="Horton D.L."/>
            <person name="Alikhan N.F."/>
            <person name="Baker D."/>
            <person name="Gharbi K."/>
            <person name="Hall N."/>
            <person name="Watson M."/>
            <person name="Adriaenssens E.M."/>
            <person name="Foster-Nyarko E."/>
            <person name="Jarju S."/>
            <person name="Secka A."/>
            <person name="Antonio M."/>
            <person name="Oren A."/>
            <person name="Chaudhuri R.R."/>
            <person name="La Ragione R."/>
            <person name="Hildebrand F."/>
            <person name="Pallen M.J."/>
        </authorList>
    </citation>
    <scope>NUCLEOTIDE SEQUENCE</scope>
    <source>
        <strain evidence="3">CHK192-19661</strain>
    </source>
</reference>
<dbReference type="SUPFAM" id="SSF51569">
    <property type="entry name" value="Aldolase"/>
    <property type="match status" value="1"/>
</dbReference>
<name>A0A9D2D5Y0_9FIRM</name>
<gene>
    <name evidence="3" type="ORF">H9726_01500</name>
</gene>
<dbReference type="EMBL" id="DXCF01000005">
    <property type="protein sequence ID" value="HIZ09139.1"/>
    <property type="molecule type" value="Genomic_DNA"/>
</dbReference>
<dbReference type="InterPro" id="IPR013785">
    <property type="entry name" value="Aldolase_TIM"/>
</dbReference>
<evidence type="ECO:0000256" key="1">
    <source>
        <dbReference type="ARBA" id="ARBA00023211"/>
    </source>
</evidence>
<evidence type="ECO:0000313" key="4">
    <source>
        <dbReference type="Proteomes" id="UP000824025"/>
    </source>
</evidence>
<reference evidence="3" key="2">
    <citation type="submission" date="2021-04" db="EMBL/GenBank/DDBJ databases">
        <authorList>
            <person name="Gilroy R."/>
        </authorList>
    </citation>
    <scope>NUCLEOTIDE SEQUENCE</scope>
    <source>
        <strain evidence="3">CHK192-19661</strain>
    </source>
</reference>
<dbReference type="InterPro" id="IPR050073">
    <property type="entry name" value="2-IPM_HCS-like"/>
</dbReference>
<dbReference type="PANTHER" id="PTHR10277">
    <property type="entry name" value="HOMOCITRATE SYNTHASE-RELATED"/>
    <property type="match status" value="1"/>
</dbReference>
<dbReference type="PROSITE" id="PS50991">
    <property type="entry name" value="PYR_CT"/>
    <property type="match status" value="1"/>
</dbReference>
<evidence type="ECO:0000259" key="2">
    <source>
        <dbReference type="PROSITE" id="PS50991"/>
    </source>
</evidence>
<dbReference type="Pfam" id="PF00682">
    <property type="entry name" value="HMGL-like"/>
    <property type="match status" value="1"/>
</dbReference>
<organism evidence="3 4">
    <name type="scientific">Candidatus Borkfalkia avicola</name>
    <dbReference type="NCBI Taxonomy" id="2838503"/>
    <lineage>
        <taxon>Bacteria</taxon>
        <taxon>Bacillati</taxon>
        <taxon>Bacillota</taxon>
        <taxon>Clostridia</taxon>
        <taxon>Christensenellales</taxon>
        <taxon>Christensenellaceae</taxon>
        <taxon>Candidatus Borkfalkia</taxon>
    </lineage>
</organism>
<sequence length="330" mass="37016">MANVQNAQRKGSLLSFRPDIKVLDATLRDGGLCNDFRFSDEFAKALYAMNLAAGVDYMEMGYKASRALFDADKFGKYKFCDEKDLRAVVGENKTDMKLSVMADVGRTDFRKDILPKKESVLDMVRVACYINEIPAAIEMIEHCKKLGYETCANVMAVSKAKDEEIDDALRMLGESPVDVIYLVDSYGSLYPEQVAKLTLRYLEAGEKYKKAVGVHAHNNQQLAFGNTIEAASWGASYLDMTVNGMGRGAGNCSSELLLGFLKNPKFRLSPVLRFIEQHMLPLKEQGVVWGYDVAYLLTGRLNMHPSSAIRFIREGREDYAAFNNELTERE</sequence>
<proteinExistence type="predicted"/>